<keyword evidence="2" id="KW-1185">Reference proteome</keyword>
<proteinExistence type="predicted"/>
<evidence type="ECO:0000313" key="1">
    <source>
        <dbReference type="EMBL" id="KAK0571704.1"/>
    </source>
</evidence>
<dbReference type="PANTHER" id="PTHR12820">
    <property type="entry name" value="VACUOLAR SORTING PROTEIN 53"/>
    <property type="match status" value="1"/>
</dbReference>
<dbReference type="Proteomes" id="UP001168877">
    <property type="component" value="Unassembled WGS sequence"/>
</dbReference>
<gene>
    <name evidence="1" type="ORF">LWI29_020243</name>
</gene>
<protein>
    <submittedName>
        <fullName evidence="1">Uncharacterized protein</fullName>
    </submittedName>
</protein>
<comment type="caution">
    <text evidence="1">The sequence shown here is derived from an EMBL/GenBank/DDBJ whole genome shotgun (WGS) entry which is preliminary data.</text>
</comment>
<dbReference type="GO" id="GO:0000938">
    <property type="term" value="C:GARP complex"/>
    <property type="evidence" value="ECO:0007669"/>
    <property type="project" value="InterPro"/>
</dbReference>
<dbReference type="GO" id="GO:0042147">
    <property type="term" value="P:retrograde transport, endosome to Golgi"/>
    <property type="evidence" value="ECO:0007669"/>
    <property type="project" value="InterPro"/>
</dbReference>
<accession>A0AA39UJT2</accession>
<reference evidence="1" key="1">
    <citation type="journal article" date="2022" name="Plant J.">
        <title>Strategies of tolerance reflected in two North American maple genomes.</title>
        <authorList>
            <person name="McEvoy S.L."/>
            <person name="Sezen U.U."/>
            <person name="Trouern-Trend A."/>
            <person name="McMahon S.M."/>
            <person name="Schaberg P.G."/>
            <person name="Yang J."/>
            <person name="Wegrzyn J.L."/>
            <person name="Swenson N.G."/>
        </authorList>
    </citation>
    <scope>NUCLEOTIDE SEQUENCE</scope>
    <source>
        <strain evidence="1">NS2018</strain>
    </source>
</reference>
<evidence type="ECO:0000313" key="2">
    <source>
        <dbReference type="Proteomes" id="UP001168877"/>
    </source>
</evidence>
<dbReference type="PANTHER" id="PTHR12820:SF0">
    <property type="entry name" value="VACUOLAR PROTEIN SORTING-ASSOCIATED PROTEIN 53 HOMOLOG"/>
    <property type="match status" value="1"/>
</dbReference>
<name>A0AA39UJT2_ACESA</name>
<sequence>MTLNQFHFAPISQVSSSLLSRRRGDITPLTAGTKISGSHNYFTSNGQVKCIGLQKSDVPNRGIFIWSAVRQQSEELAGSVSKLIDPQLADAMDMSDVQDEFSAVITKASVTLVLGLETKFDAEMAAMTRVP</sequence>
<dbReference type="AlphaFoldDB" id="A0AA39UJT2"/>
<dbReference type="GO" id="GO:0005829">
    <property type="term" value="C:cytosol"/>
    <property type="evidence" value="ECO:0007669"/>
    <property type="project" value="GOC"/>
</dbReference>
<dbReference type="InterPro" id="IPR039766">
    <property type="entry name" value="Vps53"/>
</dbReference>
<dbReference type="EMBL" id="JAUESC010000388">
    <property type="protein sequence ID" value="KAK0571704.1"/>
    <property type="molecule type" value="Genomic_DNA"/>
</dbReference>
<organism evidence="1 2">
    <name type="scientific">Acer saccharum</name>
    <name type="common">Sugar maple</name>
    <dbReference type="NCBI Taxonomy" id="4024"/>
    <lineage>
        <taxon>Eukaryota</taxon>
        <taxon>Viridiplantae</taxon>
        <taxon>Streptophyta</taxon>
        <taxon>Embryophyta</taxon>
        <taxon>Tracheophyta</taxon>
        <taxon>Spermatophyta</taxon>
        <taxon>Magnoliopsida</taxon>
        <taxon>eudicotyledons</taxon>
        <taxon>Gunneridae</taxon>
        <taxon>Pentapetalae</taxon>
        <taxon>rosids</taxon>
        <taxon>malvids</taxon>
        <taxon>Sapindales</taxon>
        <taxon>Sapindaceae</taxon>
        <taxon>Hippocastanoideae</taxon>
        <taxon>Acereae</taxon>
        <taxon>Acer</taxon>
    </lineage>
</organism>
<reference evidence="1" key="2">
    <citation type="submission" date="2023-06" db="EMBL/GenBank/DDBJ databases">
        <authorList>
            <person name="Swenson N.G."/>
            <person name="Wegrzyn J.L."/>
            <person name="Mcevoy S.L."/>
        </authorList>
    </citation>
    <scope>NUCLEOTIDE SEQUENCE</scope>
    <source>
        <strain evidence="1">NS2018</strain>
        <tissue evidence="1">Leaf</tissue>
    </source>
</reference>